<dbReference type="PANTHER" id="PTHR31142:SF3">
    <property type="entry name" value="THH1_TOM1_TOM3 DOMAIN-CONTAINING PROTEIN"/>
    <property type="match status" value="1"/>
</dbReference>
<dbReference type="Pfam" id="PF06454">
    <property type="entry name" value="THH1_TOM1-3_dom"/>
    <property type="match status" value="1"/>
</dbReference>
<feature type="domain" description="THH1/TOM1/TOM3" evidence="8">
    <location>
        <begin position="12"/>
        <end position="288"/>
    </location>
</feature>
<evidence type="ECO:0000256" key="6">
    <source>
        <dbReference type="SAM" id="MobiDB-lite"/>
    </source>
</evidence>
<dbReference type="InterPro" id="IPR009457">
    <property type="entry name" value="THH1/TOM1/TOM3_dom"/>
</dbReference>
<evidence type="ECO:0000313" key="9">
    <source>
        <dbReference type="EMBL" id="CAD7702718.1"/>
    </source>
</evidence>
<comment type="caution">
    <text evidence="9">The sequence shown here is derived from an EMBL/GenBank/DDBJ whole genome shotgun (WGS) entry which is preliminary data.</text>
</comment>
<feature type="transmembrane region" description="Helical" evidence="7">
    <location>
        <begin position="104"/>
        <end position="129"/>
    </location>
</feature>
<dbReference type="EMBL" id="CAJHUC010001924">
    <property type="protein sequence ID" value="CAD7702718.1"/>
    <property type="molecule type" value="Genomic_DNA"/>
</dbReference>
<evidence type="ECO:0000256" key="4">
    <source>
        <dbReference type="ARBA" id="ARBA00022989"/>
    </source>
</evidence>
<proteinExistence type="inferred from homology"/>
<reference evidence="9" key="1">
    <citation type="submission" date="2020-12" db="EMBL/GenBank/DDBJ databases">
        <authorList>
            <person name="Iha C."/>
        </authorList>
    </citation>
    <scope>NUCLEOTIDE SEQUENCE</scope>
</reference>
<organism evidence="9 10">
    <name type="scientific">Ostreobium quekettii</name>
    <dbReference type="NCBI Taxonomy" id="121088"/>
    <lineage>
        <taxon>Eukaryota</taxon>
        <taxon>Viridiplantae</taxon>
        <taxon>Chlorophyta</taxon>
        <taxon>core chlorophytes</taxon>
        <taxon>Ulvophyceae</taxon>
        <taxon>TCBD clade</taxon>
        <taxon>Bryopsidales</taxon>
        <taxon>Ostreobineae</taxon>
        <taxon>Ostreobiaceae</taxon>
        <taxon>Ostreobium</taxon>
    </lineage>
</organism>
<keyword evidence="5 7" id="KW-0472">Membrane</keyword>
<evidence type="ECO:0000256" key="1">
    <source>
        <dbReference type="ARBA" id="ARBA00004127"/>
    </source>
</evidence>
<gene>
    <name evidence="9" type="ORF">OSTQU699_LOCUS8075</name>
</gene>
<dbReference type="Proteomes" id="UP000708148">
    <property type="component" value="Unassembled WGS sequence"/>
</dbReference>
<dbReference type="AlphaFoldDB" id="A0A8S1J8Y1"/>
<keyword evidence="10" id="KW-1185">Reference proteome</keyword>
<feature type="transmembrane region" description="Helical" evidence="7">
    <location>
        <begin position="73"/>
        <end position="92"/>
    </location>
</feature>
<name>A0A8S1J8Y1_9CHLO</name>
<accession>A0A8S1J8Y1</accession>
<comment type="similarity">
    <text evidence="2">Belongs to the plant tobamovirus multiplication TOM1 protein family.</text>
</comment>
<evidence type="ECO:0000256" key="2">
    <source>
        <dbReference type="ARBA" id="ARBA00006779"/>
    </source>
</evidence>
<feature type="transmembrane region" description="Helical" evidence="7">
    <location>
        <begin position="150"/>
        <end position="169"/>
    </location>
</feature>
<keyword evidence="3 7" id="KW-0812">Transmembrane</keyword>
<feature type="transmembrane region" description="Helical" evidence="7">
    <location>
        <begin position="34"/>
        <end position="53"/>
    </location>
</feature>
<feature type="region of interest" description="Disordered" evidence="6">
    <location>
        <begin position="287"/>
        <end position="307"/>
    </location>
</feature>
<evidence type="ECO:0000256" key="3">
    <source>
        <dbReference type="ARBA" id="ARBA00022692"/>
    </source>
</evidence>
<feature type="transmembrane region" description="Helical" evidence="7">
    <location>
        <begin position="181"/>
        <end position="201"/>
    </location>
</feature>
<dbReference type="InterPro" id="IPR040226">
    <property type="entry name" value="THH1/TOM1/TOM3"/>
</dbReference>
<dbReference type="PANTHER" id="PTHR31142">
    <property type="entry name" value="TOBAMOVIRUS MULTIPLICATION PROTEIN 1-LIKE ISOFORM X1"/>
    <property type="match status" value="1"/>
</dbReference>
<dbReference type="GO" id="GO:0012505">
    <property type="term" value="C:endomembrane system"/>
    <property type="evidence" value="ECO:0007669"/>
    <property type="project" value="UniProtKB-SubCell"/>
</dbReference>
<sequence>MRWLLSDDVLPDWWTSLDTSLDEECTEGRFYACYWYYLALAYGVIALVAATQLIRIQQRVPDYGWTTQKVFHLLNFLFCVLRCVSFALYTLLEKLNEKNVHQAVAKLIVFDLPGLLFFTTFTLLVLFWAEIYHQASNVDTRFLRPYFIKVNVLVYVIEIILWGLSAVSLSHDWARYGSAGFLTAVSLGAVVGFLVYGCRLFSMLRQFPIESRGRHKKLQEVGLITVICSACFAARALLSVLYIVDDRDFDVDMMGNALLNIVFYVVCEILAAVLVLSILHRLPPKHKAPRQRTTQGTDYQPIGVSED</sequence>
<evidence type="ECO:0000259" key="8">
    <source>
        <dbReference type="Pfam" id="PF06454"/>
    </source>
</evidence>
<feature type="transmembrane region" description="Helical" evidence="7">
    <location>
        <begin position="261"/>
        <end position="282"/>
    </location>
</feature>
<comment type="subcellular location">
    <subcellularLocation>
        <location evidence="1">Endomembrane system</location>
        <topology evidence="1">Multi-pass membrane protein</topology>
    </subcellularLocation>
</comment>
<feature type="transmembrane region" description="Helical" evidence="7">
    <location>
        <begin position="221"/>
        <end position="241"/>
    </location>
</feature>
<evidence type="ECO:0000256" key="5">
    <source>
        <dbReference type="ARBA" id="ARBA00023136"/>
    </source>
</evidence>
<dbReference type="OrthoDB" id="19798at2759"/>
<evidence type="ECO:0000313" key="10">
    <source>
        <dbReference type="Proteomes" id="UP000708148"/>
    </source>
</evidence>
<protein>
    <recommendedName>
        <fullName evidence="8">THH1/TOM1/TOM3 domain-containing protein</fullName>
    </recommendedName>
</protein>
<keyword evidence="4 7" id="KW-1133">Transmembrane helix</keyword>
<evidence type="ECO:0000256" key="7">
    <source>
        <dbReference type="SAM" id="Phobius"/>
    </source>
</evidence>